<accession>A0A3A1WJY9</accession>
<dbReference type="Proteomes" id="UP000265750">
    <property type="component" value="Unassembled WGS sequence"/>
</dbReference>
<keyword evidence="2" id="KW-1185">Reference proteome</keyword>
<dbReference type="OrthoDB" id="8113795at2"/>
<proteinExistence type="predicted"/>
<dbReference type="AlphaFoldDB" id="A0A3A1WJY9"/>
<evidence type="ECO:0000313" key="1">
    <source>
        <dbReference type="EMBL" id="RIY00199.1"/>
    </source>
</evidence>
<gene>
    <name evidence="1" type="ORF">D3218_13000</name>
</gene>
<sequence>MTNAKGHLDTFLDGLGVRLLPVWRRRKGAQSHARGKLREIAKHHGWDHLGLVVRFIIESEGNKTALWSETAGALSDVLAQRPDWQDRPSDVFAAMDTIDLNKMRERAVRRRPWPIRHTMRAFLYDALEQRLDTAIDKDLFGEGA</sequence>
<reference evidence="2" key="1">
    <citation type="submission" date="2018-09" db="EMBL/GenBank/DDBJ databases">
        <authorList>
            <person name="Tuo L."/>
        </authorList>
    </citation>
    <scope>NUCLEOTIDE SEQUENCE [LARGE SCALE GENOMIC DNA]</scope>
    <source>
        <strain evidence="2">M2BS4Y-1</strain>
    </source>
</reference>
<protein>
    <submittedName>
        <fullName evidence="1">Uncharacterized protein</fullName>
    </submittedName>
</protein>
<dbReference type="RefSeq" id="WP_119540509.1">
    <property type="nucleotide sequence ID" value="NZ_QYRN01000006.1"/>
</dbReference>
<evidence type="ECO:0000313" key="2">
    <source>
        <dbReference type="Proteomes" id="UP000265750"/>
    </source>
</evidence>
<dbReference type="EMBL" id="QYRN01000006">
    <property type="protein sequence ID" value="RIY00199.1"/>
    <property type="molecule type" value="Genomic_DNA"/>
</dbReference>
<organism evidence="1 2">
    <name type="scientific">Aureimonas flava</name>
    <dbReference type="NCBI Taxonomy" id="2320271"/>
    <lineage>
        <taxon>Bacteria</taxon>
        <taxon>Pseudomonadati</taxon>
        <taxon>Pseudomonadota</taxon>
        <taxon>Alphaproteobacteria</taxon>
        <taxon>Hyphomicrobiales</taxon>
        <taxon>Aurantimonadaceae</taxon>
        <taxon>Aureimonas</taxon>
    </lineage>
</organism>
<name>A0A3A1WJY9_9HYPH</name>
<comment type="caution">
    <text evidence="1">The sequence shown here is derived from an EMBL/GenBank/DDBJ whole genome shotgun (WGS) entry which is preliminary data.</text>
</comment>